<gene>
    <name evidence="2" type="ORF">SKAU_G00026860</name>
</gene>
<reference evidence="2" key="1">
    <citation type="journal article" date="2023" name="Science">
        <title>Genome structures resolve the early diversification of teleost fishes.</title>
        <authorList>
            <person name="Parey E."/>
            <person name="Louis A."/>
            <person name="Montfort J."/>
            <person name="Bouchez O."/>
            <person name="Roques C."/>
            <person name="Iampietro C."/>
            <person name="Lluch J."/>
            <person name="Castinel A."/>
            <person name="Donnadieu C."/>
            <person name="Desvignes T."/>
            <person name="Floi Bucao C."/>
            <person name="Jouanno E."/>
            <person name="Wen M."/>
            <person name="Mejri S."/>
            <person name="Dirks R."/>
            <person name="Jansen H."/>
            <person name="Henkel C."/>
            <person name="Chen W.J."/>
            <person name="Zahm M."/>
            <person name="Cabau C."/>
            <person name="Klopp C."/>
            <person name="Thompson A.W."/>
            <person name="Robinson-Rechavi M."/>
            <person name="Braasch I."/>
            <person name="Lecointre G."/>
            <person name="Bobe J."/>
            <person name="Postlethwait J.H."/>
            <person name="Berthelot C."/>
            <person name="Roest Crollius H."/>
            <person name="Guiguen Y."/>
        </authorList>
    </citation>
    <scope>NUCLEOTIDE SEQUENCE</scope>
    <source>
        <strain evidence="2">WJC10195</strain>
    </source>
</reference>
<organism evidence="2 3">
    <name type="scientific">Synaphobranchus kaupii</name>
    <name type="common">Kaup's arrowtooth eel</name>
    <dbReference type="NCBI Taxonomy" id="118154"/>
    <lineage>
        <taxon>Eukaryota</taxon>
        <taxon>Metazoa</taxon>
        <taxon>Chordata</taxon>
        <taxon>Craniata</taxon>
        <taxon>Vertebrata</taxon>
        <taxon>Euteleostomi</taxon>
        <taxon>Actinopterygii</taxon>
        <taxon>Neopterygii</taxon>
        <taxon>Teleostei</taxon>
        <taxon>Anguilliformes</taxon>
        <taxon>Synaphobranchidae</taxon>
        <taxon>Synaphobranchus</taxon>
    </lineage>
</organism>
<protein>
    <submittedName>
        <fullName evidence="2">Uncharacterized protein</fullName>
    </submittedName>
</protein>
<dbReference type="AlphaFoldDB" id="A0A9Q1GDW6"/>
<feature type="region of interest" description="Disordered" evidence="1">
    <location>
        <begin position="23"/>
        <end position="51"/>
    </location>
</feature>
<comment type="caution">
    <text evidence="2">The sequence shown here is derived from an EMBL/GenBank/DDBJ whole genome shotgun (WGS) entry which is preliminary data.</text>
</comment>
<sequence>MLEMESQKEGICSLGLMTDTATMTSLGLPEPNSQCGNGTAALPSNDRGQPWKQRERHCYTDASRSWTLLHTSHISLFTHRPT</sequence>
<proteinExistence type="predicted"/>
<dbReference type="EMBL" id="JAINUF010000001">
    <property type="protein sequence ID" value="KAJ8381908.1"/>
    <property type="molecule type" value="Genomic_DNA"/>
</dbReference>
<keyword evidence="3" id="KW-1185">Reference proteome</keyword>
<evidence type="ECO:0000313" key="3">
    <source>
        <dbReference type="Proteomes" id="UP001152622"/>
    </source>
</evidence>
<name>A0A9Q1GDW6_SYNKA</name>
<dbReference type="Proteomes" id="UP001152622">
    <property type="component" value="Chromosome 1"/>
</dbReference>
<evidence type="ECO:0000313" key="2">
    <source>
        <dbReference type="EMBL" id="KAJ8381908.1"/>
    </source>
</evidence>
<accession>A0A9Q1GDW6</accession>
<evidence type="ECO:0000256" key="1">
    <source>
        <dbReference type="SAM" id="MobiDB-lite"/>
    </source>
</evidence>
<feature type="compositionally biased region" description="Polar residues" evidence="1">
    <location>
        <begin position="23"/>
        <end position="37"/>
    </location>
</feature>